<evidence type="ECO:0000256" key="2">
    <source>
        <dbReference type="ARBA" id="ARBA00022490"/>
    </source>
</evidence>
<dbReference type="InterPro" id="IPR023562">
    <property type="entry name" value="ClpP/TepA"/>
</dbReference>
<name>A0A7X3MHV3_9FIRM</name>
<dbReference type="NCBIfam" id="NF045542">
    <property type="entry name" value="Clp_rel_HeadMat"/>
    <property type="match status" value="1"/>
</dbReference>
<evidence type="ECO:0000313" key="9">
    <source>
        <dbReference type="Proteomes" id="UP000460412"/>
    </source>
</evidence>
<dbReference type="CDD" id="cd07016">
    <property type="entry name" value="S14_ClpP_1"/>
    <property type="match status" value="1"/>
</dbReference>
<feature type="region of interest" description="Disordered" evidence="7">
    <location>
        <begin position="252"/>
        <end position="276"/>
    </location>
</feature>
<evidence type="ECO:0000256" key="3">
    <source>
        <dbReference type="ARBA" id="ARBA00022670"/>
    </source>
</evidence>
<dbReference type="GO" id="GO:0006515">
    <property type="term" value="P:protein quality control for misfolded or incompletely synthesized proteins"/>
    <property type="evidence" value="ECO:0007669"/>
    <property type="project" value="TreeGrafter"/>
</dbReference>
<keyword evidence="5" id="KW-0720">Serine protease</keyword>
<comment type="caution">
    <text evidence="8">The sequence shown here is derived from an EMBL/GenBank/DDBJ whole genome shotgun (WGS) entry which is preliminary data.</text>
</comment>
<dbReference type="AlphaFoldDB" id="A0A7X3MHV3"/>
<keyword evidence="4" id="KW-0378">Hydrolase</keyword>
<dbReference type="Pfam" id="PF00574">
    <property type="entry name" value="CLP_protease"/>
    <property type="match status" value="1"/>
</dbReference>
<dbReference type="RefSeq" id="WP_159751775.1">
    <property type="nucleotide sequence ID" value="NZ_WUQX01000001.1"/>
</dbReference>
<dbReference type="EMBL" id="WUQX01000001">
    <property type="protein sequence ID" value="MXP76710.1"/>
    <property type="molecule type" value="Genomic_DNA"/>
</dbReference>
<dbReference type="GO" id="GO:0004252">
    <property type="term" value="F:serine-type endopeptidase activity"/>
    <property type="evidence" value="ECO:0007669"/>
    <property type="project" value="InterPro"/>
</dbReference>
<dbReference type="PRINTS" id="PR00127">
    <property type="entry name" value="CLPPROTEASEP"/>
</dbReference>
<evidence type="ECO:0000256" key="4">
    <source>
        <dbReference type="ARBA" id="ARBA00022801"/>
    </source>
</evidence>
<dbReference type="GO" id="GO:0004176">
    <property type="term" value="F:ATP-dependent peptidase activity"/>
    <property type="evidence" value="ECO:0007669"/>
    <property type="project" value="InterPro"/>
</dbReference>
<dbReference type="GO" id="GO:0009368">
    <property type="term" value="C:endopeptidase Clp complex"/>
    <property type="evidence" value="ECO:0007669"/>
    <property type="project" value="TreeGrafter"/>
</dbReference>
<accession>A0A7X3MHV3</accession>
<comment type="similarity">
    <text evidence="1 6">Belongs to the peptidase S14 family.</text>
</comment>
<evidence type="ECO:0000256" key="6">
    <source>
        <dbReference type="RuleBase" id="RU003567"/>
    </source>
</evidence>
<evidence type="ECO:0000256" key="5">
    <source>
        <dbReference type="ARBA" id="ARBA00022825"/>
    </source>
</evidence>
<dbReference type="InterPro" id="IPR029045">
    <property type="entry name" value="ClpP/crotonase-like_dom_sf"/>
</dbReference>
<dbReference type="GO" id="GO:0051117">
    <property type="term" value="F:ATPase binding"/>
    <property type="evidence" value="ECO:0007669"/>
    <property type="project" value="TreeGrafter"/>
</dbReference>
<evidence type="ECO:0000313" key="8">
    <source>
        <dbReference type="EMBL" id="MXP76710.1"/>
    </source>
</evidence>
<proteinExistence type="inferred from homology"/>
<feature type="compositionally biased region" description="Low complexity" evidence="7">
    <location>
        <begin position="254"/>
        <end position="266"/>
    </location>
</feature>
<dbReference type="Gene3D" id="3.90.226.10">
    <property type="entry name" value="2-enoyl-CoA Hydratase, Chain A, domain 1"/>
    <property type="match status" value="1"/>
</dbReference>
<keyword evidence="2" id="KW-0963">Cytoplasm</keyword>
<organism evidence="8 9">
    <name type="scientific">Sporofaciens musculi</name>
    <dbReference type="NCBI Taxonomy" id="2681861"/>
    <lineage>
        <taxon>Bacteria</taxon>
        <taxon>Bacillati</taxon>
        <taxon>Bacillota</taxon>
        <taxon>Clostridia</taxon>
        <taxon>Lachnospirales</taxon>
        <taxon>Lachnospiraceae</taxon>
        <taxon>Sporofaciens</taxon>
    </lineage>
</organism>
<keyword evidence="9" id="KW-1185">Reference proteome</keyword>
<reference evidence="8 9" key="1">
    <citation type="submission" date="2019-12" db="EMBL/GenBank/DDBJ databases">
        <title>Sporaefaciens musculi gen. nov., sp. nov., a novel bacterium isolated from the caecum of an obese mouse.</title>
        <authorList>
            <person name="Rasmussen T.S."/>
            <person name="Streidl T."/>
            <person name="Hitch T.C.A."/>
            <person name="Wortmann E."/>
            <person name="Deptula P."/>
            <person name="Hansen M."/>
            <person name="Nielsen D.S."/>
            <person name="Clavel T."/>
            <person name="Vogensen F.K."/>
        </authorList>
    </citation>
    <scope>NUCLEOTIDE SEQUENCE [LARGE SCALE GENOMIC DNA]</scope>
    <source>
        <strain evidence="8 9">WCA-9-b2</strain>
    </source>
</reference>
<dbReference type="PANTHER" id="PTHR10381">
    <property type="entry name" value="ATP-DEPENDENT CLP PROTEASE PROTEOLYTIC SUBUNIT"/>
    <property type="match status" value="1"/>
</dbReference>
<keyword evidence="3 8" id="KW-0645">Protease</keyword>
<evidence type="ECO:0000256" key="7">
    <source>
        <dbReference type="SAM" id="MobiDB-lite"/>
    </source>
</evidence>
<gene>
    <name evidence="8" type="ORF">GN277_15365</name>
</gene>
<dbReference type="SUPFAM" id="SSF52096">
    <property type="entry name" value="ClpP/crotonase"/>
    <property type="match status" value="1"/>
</dbReference>
<sequence length="417" mass="44196">MKQLSELRMGPTPAPAAAPTATATKFWNVATVGDDEAEITLYGDVMSKQPTDWWTGEPEPGLYITPEGFMEDLAAVKDKGHITVKLNSCGGDLYTGIAIHNALKTLSGEVNVVVEGIAASAASVIMCAGDTVTVYPGSLVMIHGVSVYLWDNLNIQDMKQLMKGMDASERAVAEIYNAKTGIAVDTLRGMMTKETWLTGREALEKGFADNLLEDEDDPDMSMSHDRKVLYVNGIGHNVEGLRHIPGTIPIQKSAKPAARPAANKRPTNQAAKPKGGKNHMTLEELKAQEPDLVSQIEQAATNAAKAQASADAVTAERQRLADIDSIAASIPDQQLVHDAKYGENPCTAQELCFRVMQQSAASGQNFLANYEADGAASGVGDVGAAPNGGAGVNQEEQDAADIQAVVAAYNQTKGGMK</sequence>
<dbReference type="PANTHER" id="PTHR10381:SF70">
    <property type="entry name" value="ATP-DEPENDENT CLP PROTEASE PROTEOLYTIC SUBUNIT"/>
    <property type="match status" value="1"/>
</dbReference>
<dbReference type="Proteomes" id="UP000460412">
    <property type="component" value="Unassembled WGS sequence"/>
</dbReference>
<evidence type="ECO:0000256" key="1">
    <source>
        <dbReference type="ARBA" id="ARBA00007039"/>
    </source>
</evidence>
<protein>
    <recommendedName>
        <fullName evidence="6">ATP-dependent Clp protease proteolytic subunit</fullName>
    </recommendedName>
</protein>
<dbReference type="InterPro" id="IPR001907">
    <property type="entry name" value="ClpP"/>
</dbReference>